<proteinExistence type="predicted"/>
<feature type="domain" description="SGNH hydrolase-type esterase" evidence="1">
    <location>
        <begin position="61"/>
        <end position="224"/>
    </location>
</feature>
<dbReference type="RefSeq" id="WP_129601045.1">
    <property type="nucleotide sequence ID" value="NZ_SBLB01000001.1"/>
</dbReference>
<comment type="caution">
    <text evidence="2">The sequence shown here is derived from an EMBL/GenBank/DDBJ whole genome shotgun (WGS) entry which is preliminary data.</text>
</comment>
<sequence>MKFLRTRQTLASVTSGLILGVAVWGCGSSDKKDDAATAPTTANAPAATTAAAPSARRVILFYGNSLTAGYGVEPSQAFPALIGQKIDSLGLNYQVVNAGLSGETTAGGKSRIGWVMRQPVSVFVLELGGNDGLRGLPLSSTRQNLQAIMDTVRRKSPDATIVLAGMQIPPNMGADYTREFRDLFKELADKNKAVLIPFLLEGVGGVPKLNQPDGIHPTPAGHKIVANTVWGILEPVLRKEAQ</sequence>
<dbReference type="Gene3D" id="3.40.50.1110">
    <property type="entry name" value="SGNH hydrolase"/>
    <property type="match status" value="1"/>
</dbReference>
<keyword evidence="3" id="KW-1185">Reference proteome</keyword>
<evidence type="ECO:0000313" key="3">
    <source>
        <dbReference type="Proteomes" id="UP000290407"/>
    </source>
</evidence>
<name>A0A4Q2UQM5_9BACT</name>
<dbReference type="EMBL" id="SBLB01000001">
    <property type="protein sequence ID" value="RYC72063.1"/>
    <property type="molecule type" value="Genomic_DNA"/>
</dbReference>
<dbReference type="PANTHER" id="PTHR30383:SF5">
    <property type="entry name" value="SGNH HYDROLASE-TYPE ESTERASE DOMAIN-CONTAINING PROTEIN"/>
    <property type="match status" value="1"/>
</dbReference>
<accession>A0A4Q2UQM5</accession>
<dbReference type="InterPro" id="IPR051532">
    <property type="entry name" value="Ester_Hydrolysis_Enzymes"/>
</dbReference>
<dbReference type="InterPro" id="IPR036514">
    <property type="entry name" value="SGNH_hydro_sf"/>
</dbReference>
<evidence type="ECO:0000313" key="2">
    <source>
        <dbReference type="EMBL" id="RYC72063.1"/>
    </source>
</evidence>
<dbReference type="CDD" id="cd01822">
    <property type="entry name" value="Lysophospholipase_L1_like"/>
    <property type="match status" value="1"/>
</dbReference>
<gene>
    <name evidence="2" type="ORF">EQG79_08070</name>
</gene>
<dbReference type="Proteomes" id="UP000290407">
    <property type="component" value="Unassembled WGS sequence"/>
</dbReference>
<evidence type="ECO:0000259" key="1">
    <source>
        <dbReference type="Pfam" id="PF13472"/>
    </source>
</evidence>
<dbReference type="GO" id="GO:0004622">
    <property type="term" value="F:phosphatidylcholine lysophospholipase activity"/>
    <property type="evidence" value="ECO:0007669"/>
    <property type="project" value="TreeGrafter"/>
</dbReference>
<protein>
    <submittedName>
        <fullName evidence="2">Arylesterase</fullName>
    </submittedName>
</protein>
<dbReference type="InterPro" id="IPR013830">
    <property type="entry name" value="SGNH_hydro"/>
</dbReference>
<dbReference type="PANTHER" id="PTHR30383">
    <property type="entry name" value="THIOESTERASE 1/PROTEASE 1/LYSOPHOSPHOLIPASE L1"/>
    <property type="match status" value="1"/>
</dbReference>
<dbReference type="AlphaFoldDB" id="A0A4Q2UQM5"/>
<reference evidence="2 3" key="1">
    <citation type="submission" date="2019-01" db="EMBL/GenBank/DDBJ databases">
        <title>Spirosoma flava sp. nov., a propanil-degrading bacterium isolated from herbicide-contaminated soil.</title>
        <authorList>
            <person name="Zhang L."/>
            <person name="Jiang J.-D."/>
        </authorList>
    </citation>
    <scope>NUCLEOTIDE SEQUENCE [LARGE SCALE GENOMIC DNA]</scope>
    <source>
        <strain evidence="2 3">TY50</strain>
    </source>
</reference>
<dbReference type="Pfam" id="PF13472">
    <property type="entry name" value="Lipase_GDSL_2"/>
    <property type="match status" value="1"/>
</dbReference>
<dbReference type="SUPFAM" id="SSF52266">
    <property type="entry name" value="SGNH hydrolase"/>
    <property type="match status" value="1"/>
</dbReference>
<organism evidence="2 3">
    <name type="scientific">Spirosoma sordidisoli</name>
    <dbReference type="NCBI Taxonomy" id="2502893"/>
    <lineage>
        <taxon>Bacteria</taxon>
        <taxon>Pseudomonadati</taxon>
        <taxon>Bacteroidota</taxon>
        <taxon>Cytophagia</taxon>
        <taxon>Cytophagales</taxon>
        <taxon>Cytophagaceae</taxon>
        <taxon>Spirosoma</taxon>
    </lineage>
</organism>